<name>M0L9X8_HALJT</name>
<sequence length="446" mass="48554">MEPLRGDETTVGETTVVARGCRLDDAPVRAVLETDARPRFFWAAGTESIAARGSAATVTADGQSRFDDVRTALEALFDDCSVPDSLPSVARPRAFGGFAFHNGTYEKEHSPWDGFPSAAFFLPEIQITKRDDDAWLTTVATGSEAATEAETLLEEWRDRLVADPETEPGTPPGISRQERTPTQDGWREQVAAATESIDRGDLQKVVLAQSLSATLNAELSVPDVMARLSETYPDCYRFMLSPDAGEGTFFGATPERLVSVRGRTVRTEALAGSTGRGDTPAEDEWLAAELLDSEKDRHEQKLVADAIRDQLEPFASTVRIGDRTIRRLATVQHLRTSITAELDDDEHVLSLVEALHPTPAVGGLPPDAALRTIRETEAFDRGWYAAPVGWVDAAGNGTFAVGLRSAVATEREATLFAGAGIVADSDPDREWDEVQLKYRPILDELE</sequence>
<dbReference type="PATRIC" id="fig|1227453.3.peg.2126"/>
<feature type="compositionally biased region" description="Basic and acidic residues" evidence="6">
    <location>
        <begin position="176"/>
        <end position="187"/>
    </location>
</feature>
<gene>
    <name evidence="8" type="ORF">C444_10829</name>
</gene>
<dbReference type="EC" id="5.4.4.2" evidence="3"/>
<comment type="catalytic activity">
    <reaction evidence="1">
        <text>chorismate = isochorismate</text>
        <dbReference type="Rhea" id="RHEA:18985"/>
        <dbReference type="ChEBI" id="CHEBI:29748"/>
        <dbReference type="ChEBI" id="CHEBI:29780"/>
        <dbReference type="EC" id="5.4.4.2"/>
    </reaction>
</comment>
<dbReference type="InterPro" id="IPR004561">
    <property type="entry name" value="IsoChor_synthase"/>
</dbReference>
<dbReference type="Proteomes" id="UP000011524">
    <property type="component" value="Unassembled WGS sequence"/>
</dbReference>
<evidence type="ECO:0000256" key="2">
    <source>
        <dbReference type="ARBA" id="ARBA00005297"/>
    </source>
</evidence>
<dbReference type="RefSeq" id="WP_004592792.1">
    <property type="nucleotide sequence ID" value="NZ_AOLY01000035.1"/>
</dbReference>
<dbReference type="Gene3D" id="3.60.120.10">
    <property type="entry name" value="Anthranilate synthase"/>
    <property type="match status" value="1"/>
</dbReference>
<organism evidence="8 9">
    <name type="scientific">Haloarcula japonica (strain ATCC 49778 / DSM 6131 / JCM 7785 / NBRC 101032 / NCIMB 13157 / TR-1)</name>
    <dbReference type="NCBI Taxonomy" id="1227453"/>
    <lineage>
        <taxon>Archaea</taxon>
        <taxon>Methanobacteriati</taxon>
        <taxon>Methanobacteriota</taxon>
        <taxon>Stenosarchaea group</taxon>
        <taxon>Halobacteria</taxon>
        <taxon>Halobacteriales</taxon>
        <taxon>Haloarculaceae</taxon>
        <taxon>Haloarcula</taxon>
    </lineage>
</organism>
<accession>M0L9X8</accession>
<dbReference type="GO" id="GO:0008909">
    <property type="term" value="F:isochorismate synthase activity"/>
    <property type="evidence" value="ECO:0007669"/>
    <property type="project" value="UniProtKB-EC"/>
</dbReference>
<keyword evidence="9" id="KW-1185">Reference proteome</keyword>
<evidence type="ECO:0000256" key="5">
    <source>
        <dbReference type="ARBA" id="ARBA00041564"/>
    </source>
</evidence>
<dbReference type="InterPro" id="IPR015890">
    <property type="entry name" value="Chorismate_C"/>
</dbReference>
<dbReference type="OrthoDB" id="195185at2157"/>
<evidence type="ECO:0000313" key="8">
    <source>
        <dbReference type="EMBL" id="EMA30372.1"/>
    </source>
</evidence>
<dbReference type="EMBL" id="AOLY01000035">
    <property type="protein sequence ID" value="EMA30372.1"/>
    <property type="molecule type" value="Genomic_DNA"/>
</dbReference>
<protein>
    <recommendedName>
        <fullName evidence="3">isochorismate synthase</fullName>
        <ecNumber evidence="3">5.4.4.2</ecNumber>
    </recommendedName>
    <alternativeName>
        <fullName evidence="5">Isochorismate mutase</fullName>
    </alternativeName>
</protein>
<dbReference type="STRING" id="1227453.C444_10829"/>
<evidence type="ECO:0000313" key="9">
    <source>
        <dbReference type="Proteomes" id="UP000011524"/>
    </source>
</evidence>
<dbReference type="eggNOG" id="arCOG02015">
    <property type="taxonomic scope" value="Archaea"/>
</dbReference>
<proteinExistence type="inferred from homology"/>
<evidence type="ECO:0000259" key="7">
    <source>
        <dbReference type="Pfam" id="PF00425"/>
    </source>
</evidence>
<feature type="region of interest" description="Disordered" evidence="6">
    <location>
        <begin position="163"/>
        <end position="194"/>
    </location>
</feature>
<dbReference type="NCBIfam" id="TIGR00543">
    <property type="entry name" value="isochor_syn"/>
    <property type="match status" value="1"/>
</dbReference>
<dbReference type="UniPathway" id="UPA00035">
    <property type="reaction ID" value="UER00040"/>
</dbReference>
<evidence type="ECO:0000256" key="3">
    <source>
        <dbReference type="ARBA" id="ARBA00012824"/>
    </source>
</evidence>
<dbReference type="PANTHER" id="PTHR42839:SF2">
    <property type="entry name" value="ISOCHORISMATE SYNTHASE ENTC"/>
    <property type="match status" value="1"/>
</dbReference>
<keyword evidence="4" id="KW-0413">Isomerase</keyword>
<dbReference type="GO" id="GO:0000162">
    <property type="term" value="P:L-tryptophan biosynthetic process"/>
    <property type="evidence" value="ECO:0007669"/>
    <property type="project" value="UniProtKB-UniPathway"/>
</dbReference>
<dbReference type="InterPro" id="IPR005801">
    <property type="entry name" value="ADC_synthase"/>
</dbReference>
<feature type="domain" description="Chorismate-utilising enzyme C-terminal" evidence="7">
    <location>
        <begin position="183"/>
        <end position="437"/>
    </location>
</feature>
<dbReference type="SUPFAM" id="SSF56322">
    <property type="entry name" value="ADC synthase"/>
    <property type="match status" value="1"/>
</dbReference>
<dbReference type="PANTHER" id="PTHR42839">
    <property type="entry name" value="ISOCHORISMATE SYNTHASE ENTC"/>
    <property type="match status" value="1"/>
</dbReference>
<dbReference type="AlphaFoldDB" id="M0L9X8"/>
<evidence type="ECO:0000256" key="6">
    <source>
        <dbReference type="SAM" id="MobiDB-lite"/>
    </source>
</evidence>
<comment type="caution">
    <text evidence="8">The sequence shown here is derived from an EMBL/GenBank/DDBJ whole genome shotgun (WGS) entry which is preliminary data.</text>
</comment>
<comment type="similarity">
    <text evidence="2">Belongs to the isochorismate synthase family.</text>
</comment>
<dbReference type="Pfam" id="PF00425">
    <property type="entry name" value="Chorismate_bind"/>
    <property type="match status" value="1"/>
</dbReference>
<evidence type="ECO:0000256" key="4">
    <source>
        <dbReference type="ARBA" id="ARBA00023235"/>
    </source>
</evidence>
<evidence type="ECO:0000256" key="1">
    <source>
        <dbReference type="ARBA" id="ARBA00000799"/>
    </source>
</evidence>
<reference evidence="8 9" key="1">
    <citation type="journal article" date="2014" name="PLoS Genet.">
        <title>Phylogenetically driven sequencing of extremely halophilic archaea reveals strategies for static and dynamic osmo-response.</title>
        <authorList>
            <person name="Becker E.A."/>
            <person name="Seitzer P.M."/>
            <person name="Tritt A."/>
            <person name="Larsen D."/>
            <person name="Krusor M."/>
            <person name="Yao A.I."/>
            <person name="Wu D."/>
            <person name="Madern D."/>
            <person name="Eisen J.A."/>
            <person name="Darling A.E."/>
            <person name="Facciotti M.T."/>
        </authorList>
    </citation>
    <scope>NUCLEOTIDE SEQUENCE [LARGE SCALE GENOMIC DNA]</scope>
    <source>
        <strain evidence="9">ATCC 49778 / DSM 6131 / JCM 7785 / NBRC 101032 / NCIMB 13157 / TR-1</strain>
    </source>
</reference>